<evidence type="ECO:0000313" key="3">
    <source>
        <dbReference type="EMBL" id="RZU30839.1"/>
    </source>
</evidence>
<dbReference type="PROSITE" id="PS00061">
    <property type="entry name" value="ADH_SHORT"/>
    <property type="match status" value="1"/>
</dbReference>
<proteinExistence type="inferred from homology"/>
<dbReference type="EMBL" id="SHKV01000001">
    <property type="protein sequence ID" value="RZU30839.1"/>
    <property type="molecule type" value="Genomic_DNA"/>
</dbReference>
<dbReference type="NCBIfam" id="NF004849">
    <property type="entry name" value="PRK06200.1"/>
    <property type="match status" value="1"/>
</dbReference>
<dbReference type="InterPro" id="IPR051122">
    <property type="entry name" value="SDR_DHRS6-like"/>
</dbReference>
<dbReference type="OrthoDB" id="9803333at2"/>
<protein>
    <submittedName>
        <fullName evidence="3">Phthalate 3,4-dihydrodiol dehydrogenase</fullName>
    </submittedName>
</protein>
<dbReference type="AlphaFoldDB" id="A0A4Q7Y4R7"/>
<keyword evidence="4" id="KW-1185">Reference proteome</keyword>
<name>A0A4Q7Y4R7_9ACTN</name>
<dbReference type="Gene3D" id="3.40.50.720">
    <property type="entry name" value="NAD(P)-binding Rossmann-like Domain"/>
    <property type="match status" value="1"/>
</dbReference>
<comment type="caution">
    <text evidence="3">The sequence shown here is derived from an EMBL/GenBank/DDBJ whole genome shotgun (WGS) entry which is preliminary data.</text>
</comment>
<keyword evidence="2" id="KW-0560">Oxidoreductase</keyword>
<evidence type="ECO:0000256" key="2">
    <source>
        <dbReference type="ARBA" id="ARBA00023002"/>
    </source>
</evidence>
<evidence type="ECO:0000313" key="4">
    <source>
        <dbReference type="Proteomes" id="UP000292507"/>
    </source>
</evidence>
<dbReference type="InterPro" id="IPR020904">
    <property type="entry name" value="Sc_DH/Rdtase_CS"/>
</dbReference>
<gene>
    <name evidence="3" type="ORF">BKA19_0468</name>
</gene>
<dbReference type="PANTHER" id="PTHR43477">
    <property type="entry name" value="DIHYDROANTICAPSIN 7-DEHYDROGENASE"/>
    <property type="match status" value="1"/>
</dbReference>
<dbReference type="PRINTS" id="PR00081">
    <property type="entry name" value="GDHRDH"/>
</dbReference>
<dbReference type="InterPro" id="IPR002347">
    <property type="entry name" value="SDR_fam"/>
</dbReference>
<dbReference type="InterPro" id="IPR036291">
    <property type="entry name" value="NAD(P)-bd_dom_sf"/>
</dbReference>
<reference evidence="3 4" key="1">
    <citation type="submission" date="2019-02" db="EMBL/GenBank/DDBJ databases">
        <title>Sequencing the genomes of 1000 actinobacteria strains.</title>
        <authorList>
            <person name="Klenk H.-P."/>
        </authorList>
    </citation>
    <scope>NUCLEOTIDE SEQUENCE [LARGE SCALE GENOMIC DNA]</scope>
    <source>
        <strain evidence="3 4">DSM 44509</strain>
    </source>
</reference>
<dbReference type="RefSeq" id="WP_104527215.1">
    <property type="nucleotide sequence ID" value="NZ_POQT01000004.1"/>
</dbReference>
<organism evidence="3 4">
    <name type="scientific">Blastococcus saxobsidens</name>
    <dbReference type="NCBI Taxonomy" id="138336"/>
    <lineage>
        <taxon>Bacteria</taxon>
        <taxon>Bacillati</taxon>
        <taxon>Actinomycetota</taxon>
        <taxon>Actinomycetes</taxon>
        <taxon>Geodermatophilales</taxon>
        <taxon>Geodermatophilaceae</taxon>
        <taxon>Blastococcus</taxon>
    </lineage>
</organism>
<dbReference type="SUPFAM" id="SSF51735">
    <property type="entry name" value="NAD(P)-binding Rossmann-fold domains"/>
    <property type="match status" value="1"/>
</dbReference>
<evidence type="ECO:0000256" key="1">
    <source>
        <dbReference type="ARBA" id="ARBA00006484"/>
    </source>
</evidence>
<dbReference type="Proteomes" id="UP000292507">
    <property type="component" value="Unassembled WGS sequence"/>
</dbReference>
<dbReference type="GO" id="GO:0016491">
    <property type="term" value="F:oxidoreductase activity"/>
    <property type="evidence" value="ECO:0007669"/>
    <property type="project" value="UniProtKB-KW"/>
</dbReference>
<comment type="similarity">
    <text evidence="1">Belongs to the short-chain dehydrogenases/reductases (SDR) family.</text>
</comment>
<dbReference type="Pfam" id="PF00106">
    <property type="entry name" value="adh_short"/>
    <property type="match status" value="1"/>
</dbReference>
<accession>A0A4Q7Y4R7</accession>
<dbReference type="PANTHER" id="PTHR43477:SF1">
    <property type="entry name" value="DIHYDROANTICAPSIN 7-DEHYDROGENASE"/>
    <property type="match status" value="1"/>
</dbReference>
<sequence length="271" mass="27804">MSGPGAGWLEGQRALIVGAGSGIGRAVVDAFLAEGARVAVLERDADKAAALAQELPEVPVTVGDAATRSANDEAVAGAVARLGGLDTLVSCVGIFDYYRSIEDLDADVLDGAFDEMFHPNVKSLLHSVKAALPELKRSGAGTVVLTESTSAYYAGRGGVLYVASKFAVRGMVSALAHDLAPEVRVNGVAPGGTLNTDLRGLPSLGLSTRSLGAAPDRAAEMAARVPLQVALSGEDHAWSYVFLAARRNRGITGTTVHTDGGVGVSAPRKRS</sequence>